<reference evidence="2 3" key="1">
    <citation type="submission" date="2016-08" db="EMBL/GenBank/DDBJ databases">
        <title>Genome sequence of Clavibacter michiganensis spp strain CFBP7494.</title>
        <authorList>
            <person name="Thapa S.P."/>
            <person name="Coaker G."/>
            <person name="Jacques M.-A."/>
        </authorList>
    </citation>
    <scope>NUCLEOTIDE SEQUENCE [LARGE SCALE GENOMIC DNA]</scope>
    <source>
        <strain evidence="2">CFBP7494</strain>
    </source>
</reference>
<accession>A0A251YDQ5</accession>
<name>A0A251YDQ5_9MICO</name>
<feature type="region of interest" description="Disordered" evidence="1">
    <location>
        <begin position="183"/>
        <end position="202"/>
    </location>
</feature>
<gene>
    <name evidence="2" type="ORF">BFL34_00192</name>
</gene>
<evidence type="ECO:0000313" key="2">
    <source>
        <dbReference type="EMBL" id="OUE22346.1"/>
    </source>
</evidence>
<dbReference type="EMBL" id="MDJW01000003">
    <property type="protein sequence ID" value="OUE22346.1"/>
    <property type="molecule type" value="Genomic_DNA"/>
</dbReference>
<protein>
    <recommendedName>
        <fullName evidence="4">PD-(D/E)XK nuclease superfamily protein</fullName>
    </recommendedName>
</protein>
<dbReference type="AlphaFoldDB" id="A0A251YDQ5"/>
<dbReference type="Proteomes" id="UP000194837">
    <property type="component" value="Unassembled WGS sequence"/>
</dbReference>
<comment type="caution">
    <text evidence="2">The sequence shown here is derived from an EMBL/GenBank/DDBJ whole genome shotgun (WGS) entry which is preliminary data.</text>
</comment>
<evidence type="ECO:0008006" key="4">
    <source>
        <dbReference type="Google" id="ProtNLM"/>
    </source>
</evidence>
<evidence type="ECO:0000313" key="3">
    <source>
        <dbReference type="Proteomes" id="UP000194837"/>
    </source>
</evidence>
<sequence length="348" mass="38925">MLANMPRTSIYRTEPMATRALAAEIRHAPEKFIALLERAGGQTFPAFEAVLCEVKMKVPGEEAASVRIDVQMVFEDWTLGIEAKLDHEITREQINHQKAALGDNASVFVLIPSRSSAPTWLLEDRDVTVIDWNEALACFDAPRLTLDDIQGEGRLLKTTVEAWLRALAFDTLVPRDWTTDVERGGSGMPAVKIESPPLPNGQTLRGQLEVAGRGMPGSLEEIRFISHIGVSVEDNDDNYFNPEHSSTAPPWIHHLRTLDSAVIEGHEQRLLVSRHAPGYSKRPRGMHKTALAKRHLGEERAFLAKGYTDGWAIGVKTEKQPRERLDHLAAVTAEIFQRWYDEEVRSGT</sequence>
<proteinExistence type="predicted"/>
<organism evidence="2 3">
    <name type="scientific">Clavibacter michiganensis</name>
    <dbReference type="NCBI Taxonomy" id="28447"/>
    <lineage>
        <taxon>Bacteria</taxon>
        <taxon>Bacillati</taxon>
        <taxon>Actinomycetota</taxon>
        <taxon>Actinomycetes</taxon>
        <taxon>Micrococcales</taxon>
        <taxon>Microbacteriaceae</taxon>
        <taxon>Clavibacter</taxon>
    </lineage>
</organism>
<evidence type="ECO:0000256" key="1">
    <source>
        <dbReference type="SAM" id="MobiDB-lite"/>
    </source>
</evidence>